<evidence type="ECO:0000313" key="2">
    <source>
        <dbReference type="EMBL" id="AFY28902.1"/>
    </source>
</evidence>
<name>K9P695_CYAGP</name>
<protein>
    <submittedName>
        <fullName evidence="2">Uncharacterized protein</fullName>
    </submittedName>
</protein>
<dbReference type="HOGENOM" id="CLU_2786929_0_0_3"/>
<dbReference type="KEGG" id="cgc:Cyagr_1760"/>
<accession>K9P695</accession>
<gene>
    <name evidence="2" type="ordered locus">Cyagr_1760</name>
</gene>
<dbReference type="AlphaFoldDB" id="K9P695"/>
<feature type="compositionally biased region" description="Polar residues" evidence="1">
    <location>
        <begin position="1"/>
        <end position="12"/>
    </location>
</feature>
<proteinExistence type="predicted"/>
<dbReference type="Proteomes" id="UP000010388">
    <property type="component" value="Chromosome"/>
</dbReference>
<evidence type="ECO:0000256" key="1">
    <source>
        <dbReference type="SAM" id="MobiDB-lite"/>
    </source>
</evidence>
<dbReference type="EMBL" id="CP003495">
    <property type="protein sequence ID" value="AFY28902.1"/>
    <property type="molecule type" value="Genomic_DNA"/>
</dbReference>
<organism evidence="2 3">
    <name type="scientific">Cyanobium gracile (strain ATCC 27147 / PCC 6307)</name>
    <dbReference type="NCBI Taxonomy" id="292564"/>
    <lineage>
        <taxon>Bacteria</taxon>
        <taxon>Bacillati</taxon>
        <taxon>Cyanobacteriota</taxon>
        <taxon>Cyanophyceae</taxon>
        <taxon>Synechococcales</taxon>
        <taxon>Prochlorococcaceae</taxon>
        <taxon>Cyanobium</taxon>
    </lineage>
</organism>
<reference evidence="3" key="1">
    <citation type="journal article" date="2013" name="Proc. Natl. Acad. Sci. U.S.A.">
        <title>Improving the coverage of the cyanobacterial phylum using diversity-driven genome sequencing.</title>
        <authorList>
            <person name="Shih P.M."/>
            <person name="Wu D."/>
            <person name="Latifi A."/>
            <person name="Axen S.D."/>
            <person name="Fewer D.P."/>
            <person name="Talla E."/>
            <person name="Calteau A."/>
            <person name="Cai F."/>
            <person name="Tandeau de Marsac N."/>
            <person name="Rippka R."/>
            <person name="Herdman M."/>
            <person name="Sivonen K."/>
            <person name="Coursin T."/>
            <person name="Laurent T."/>
            <person name="Goodwin L."/>
            <person name="Nolan M."/>
            <person name="Davenport K.W."/>
            <person name="Han C.S."/>
            <person name="Rubin E.M."/>
            <person name="Eisen J.A."/>
            <person name="Woyke T."/>
            <person name="Gugger M."/>
            <person name="Kerfeld C.A."/>
        </authorList>
    </citation>
    <scope>NUCLEOTIDE SEQUENCE [LARGE SCALE GENOMIC DNA]</scope>
    <source>
        <strain evidence="3">ATCC 27147 / PCC 6307</strain>
    </source>
</reference>
<feature type="region of interest" description="Disordered" evidence="1">
    <location>
        <begin position="1"/>
        <end position="22"/>
    </location>
</feature>
<sequence>MNESNVIYSPTSPEGKIHSDLQRVDAHVIQPEEYEEIPEITEEDLTHAVIKRPGHPDQLFVAKPSQAT</sequence>
<dbReference type="OrthoDB" id="561642at2"/>
<dbReference type="STRING" id="292564.Cyagr_1760"/>
<evidence type="ECO:0000313" key="3">
    <source>
        <dbReference type="Proteomes" id="UP000010388"/>
    </source>
</evidence>